<organism evidence="7 8">
    <name type="scientific">Tetranychus urticae</name>
    <name type="common">Two-spotted spider mite</name>
    <dbReference type="NCBI Taxonomy" id="32264"/>
    <lineage>
        <taxon>Eukaryota</taxon>
        <taxon>Metazoa</taxon>
        <taxon>Ecdysozoa</taxon>
        <taxon>Arthropoda</taxon>
        <taxon>Chelicerata</taxon>
        <taxon>Arachnida</taxon>
        <taxon>Acari</taxon>
        <taxon>Acariformes</taxon>
        <taxon>Trombidiformes</taxon>
        <taxon>Prostigmata</taxon>
        <taxon>Eleutherengona</taxon>
        <taxon>Raphignathae</taxon>
        <taxon>Tetranychoidea</taxon>
        <taxon>Tetranychidae</taxon>
        <taxon>Tetranychus</taxon>
    </lineage>
</organism>
<proteinExistence type="predicted"/>
<evidence type="ECO:0000313" key="8">
    <source>
        <dbReference type="Proteomes" id="UP000015104"/>
    </source>
</evidence>
<dbReference type="GO" id="GO:0005737">
    <property type="term" value="C:cytoplasm"/>
    <property type="evidence" value="ECO:0007669"/>
    <property type="project" value="UniProtKB-SubCell"/>
</dbReference>
<dbReference type="Gene3D" id="1.20.120.830">
    <property type="entry name" value="Serine-rich domain"/>
    <property type="match status" value="1"/>
</dbReference>
<dbReference type="InterPro" id="IPR021901">
    <property type="entry name" value="CAS_C"/>
</dbReference>
<feature type="domain" description="CAS family C-terminal" evidence="6">
    <location>
        <begin position="641"/>
        <end position="769"/>
    </location>
</feature>
<evidence type="ECO:0000313" key="7">
    <source>
        <dbReference type="EnsemblMetazoa" id="tetur14g03360.1"/>
    </source>
</evidence>
<feature type="region of interest" description="Disordered" evidence="4">
    <location>
        <begin position="128"/>
        <end position="161"/>
    </location>
</feature>
<dbReference type="GO" id="GO:0007169">
    <property type="term" value="P:cell surface receptor protein tyrosine kinase signaling pathway"/>
    <property type="evidence" value="ECO:0007669"/>
    <property type="project" value="TreeGrafter"/>
</dbReference>
<dbReference type="HOGENOM" id="CLU_360705_0_0_1"/>
<dbReference type="STRING" id="32264.T1KLR3"/>
<dbReference type="InterPro" id="IPR038319">
    <property type="entry name" value="Serine_rich_sf"/>
</dbReference>
<evidence type="ECO:0000259" key="5">
    <source>
        <dbReference type="Pfam" id="PF08824"/>
    </source>
</evidence>
<keyword evidence="8" id="KW-1185">Reference proteome</keyword>
<feature type="compositionally biased region" description="Polar residues" evidence="4">
    <location>
        <begin position="178"/>
        <end position="196"/>
    </location>
</feature>
<dbReference type="eggNOG" id="ENOG502QQHE">
    <property type="taxonomic scope" value="Eukaryota"/>
</dbReference>
<dbReference type="Proteomes" id="UP000015104">
    <property type="component" value="Unassembled WGS sequence"/>
</dbReference>
<evidence type="ECO:0000259" key="6">
    <source>
        <dbReference type="Pfam" id="PF12026"/>
    </source>
</evidence>
<feature type="compositionally biased region" description="Polar residues" evidence="4">
    <location>
        <begin position="128"/>
        <end position="145"/>
    </location>
</feature>
<dbReference type="EMBL" id="CAEY01000212">
    <property type="status" value="NOT_ANNOTATED_CDS"/>
    <property type="molecule type" value="Genomic_DNA"/>
</dbReference>
<accession>T1KLR3</accession>
<feature type="domain" description="Serine rich protein interaction" evidence="5">
    <location>
        <begin position="342"/>
        <end position="497"/>
    </location>
</feature>
<dbReference type="InterPro" id="IPR037362">
    <property type="entry name" value="CAS_fam"/>
</dbReference>
<dbReference type="GO" id="GO:0016477">
    <property type="term" value="P:cell migration"/>
    <property type="evidence" value="ECO:0007669"/>
    <property type="project" value="TreeGrafter"/>
</dbReference>
<keyword evidence="3" id="KW-0597">Phosphoprotein</keyword>
<dbReference type="GO" id="GO:0005886">
    <property type="term" value="C:plasma membrane"/>
    <property type="evidence" value="ECO:0007669"/>
    <property type="project" value="TreeGrafter"/>
</dbReference>
<dbReference type="Pfam" id="PF12026">
    <property type="entry name" value="CAS_C"/>
    <property type="match status" value="1"/>
</dbReference>
<name>T1KLR3_TETUR</name>
<feature type="compositionally biased region" description="Basic and acidic residues" evidence="4">
    <location>
        <begin position="559"/>
        <end position="569"/>
    </location>
</feature>
<feature type="region of interest" description="Disordered" evidence="4">
    <location>
        <begin position="559"/>
        <end position="603"/>
    </location>
</feature>
<feature type="compositionally biased region" description="Polar residues" evidence="4">
    <location>
        <begin position="152"/>
        <end position="161"/>
    </location>
</feature>
<protein>
    <submittedName>
        <fullName evidence="7">Uncharacterized protein</fullName>
    </submittedName>
</protein>
<evidence type="ECO:0000256" key="2">
    <source>
        <dbReference type="ARBA" id="ARBA00022490"/>
    </source>
</evidence>
<dbReference type="PANTHER" id="PTHR10654:SF18">
    <property type="entry name" value="IP17195P"/>
    <property type="match status" value="1"/>
</dbReference>
<evidence type="ECO:0000256" key="4">
    <source>
        <dbReference type="SAM" id="MobiDB-lite"/>
    </source>
</evidence>
<dbReference type="PANTHER" id="PTHR10654">
    <property type="entry name" value="CAS SCAFFOLDING PROTEIN"/>
    <property type="match status" value="1"/>
</dbReference>
<dbReference type="Pfam" id="PF08824">
    <property type="entry name" value="Serine_rich"/>
    <property type="match status" value="1"/>
</dbReference>
<reference evidence="7" key="2">
    <citation type="submission" date="2015-06" db="UniProtKB">
        <authorList>
            <consortium name="EnsemblMetazoa"/>
        </authorList>
    </citation>
    <scope>IDENTIFICATION</scope>
</reference>
<dbReference type="EnsemblMetazoa" id="tetur14g03360.1">
    <property type="protein sequence ID" value="tetur14g03360.1"/>
    <property type="gene ID" value="tetur14g03360"/>
</dbReference>
<dbReference type="Gene3D" id="1.20.120.230">
    <property type="entry name" value="Alpha-catenin/vinculin-like"/>
    <property type="match status" value="1"/>
</dbReference>
<evidence type="ECO:0000256" key="3">
    <source>
        <dbReference type="ARBA" id="ARBA00022553"/>
    </source>
</evidence>
<dbReference type="InterPro" id="IPR014928">
    <property type="entry name" value="Serine_rich_dom"/>
</dbReference>
<comment type="subcellular location">
    <subcellularLocation>
        <location evidence="1">Cytoplasm</location>
    </subcellularLocation>
</comment>
<feature type="compositionally biased region" description="Low complexity" evidence="4">
    <location>
        <begin position="197"/>
        <end position="210"/>
    </location>
</feature>
<dbReference type="AlphaFoldDB" id="T1KLR3"/>
<evidence type="ECO:0000256" key="1">
    <source>
        <dbReference type="ARBA" id="ARBA00004496"/>
    </source>
</evidence>
<sequence length="776" mass="86086">MMFNQVQLNSEQIDYDVPPSTCGYPIYFSLCVDGRFDKPNDSILSLKSSSSTLPNQNSRYGYNNSEINRYNTLTLGSNEENNNSKQNVLIPNREYNFTELLRLSEQPDMSNSTEVYDVPQPHNRYTHCSTISSNTNPVIQPSSKPSDIYPANENNDPSRPTLTRINCSPLPSRHIGQFGSTTSLPSPISNVPSLETSSVSYSSCDNNNSNRSSLLGQSSLEIYDVPPIRDFPHQTDQDNGCCSSCGSSTLNGLASGSLRKIGHTVDNLNSSHDAQISTSSSIDDDNQVIYDVPKRSLSWNNKHISSSQAINPVKAITATTRSYPCYNNSSSVQDIDSLGLDLNLDSGLTLANRLENESLQAINKLIELSSKDSWRKLENLRPVLDELMKCCSQLRFVTRELEVFTDGLYVNSLKNSSSSINNKLYRLSRQLKDSAHIVISTIQSLNSRGWNLNELTELKKTSHDELDQLIACMPGLKEDIKHIMSIVKSCGNLLFPEKVNKQPTLNKINKSNITLSNNGPVSSCKSKFESVETLPNKPLPPPVPPKPLINKRLLPLAPKDNHATSRNKVDSNLGKSFLSGETRTSKAKEDGIGNYDNDDNDEDYASLETRDKMMFGENKSCNDLYTELIDCKDEKESDLGQDELIDLSTDQLLSFYCPLLEENNQNLRNAVNALISAINTKQLPKVLINLSKLVVIAGQQMIFIGDTISRNVSGEIRCYVAKCSNALCDSLKNLLNNTKKAANLFPSAPALQDLLDSIVQVSIHSDQLTLLKDQLR</sequence>
<reference evidence="8" key="1">
    <citation type="submission" date="2011-08" db="EMBL/GenBank/DDBJ databases">
        <authorList>
            <person name="Rombauts S."/>
        </authorList>
    </citation>
    <scope>NUCLEOTIDE SEQUENCE</scope>
    <source>
        <strain evidence="8">London</strain>
    </source>
</reference>
<keyword evidence="2" id="KW-0963">Cytoplasm</keyword>
<feature type="region of interest" description="Disordered" evidence="4">
    <location>
        <begin position="174"/>
        <end position="210"/>
    </location>
</feature>